<dbReference type="InterPro" id="IPR038078">
    <property type="entry name" value="PhoU-like_sf"/>
</dbReference>
<name>A0A927C3L2_9GAMM</name>
<evidence type="ECO:0000256" key="7">
    <source>
        <dbReference type="ARBA" id="ARBA00056181"/>
    </source>
</evidence>
<organism evidence="10 11">
    <name type="scientific">Spongiibacter pelagi</name>
    <dbReference type="NCBI Taxonomy" id="2760804"/>
    <lineage>
        <taxon>Bacteria</taxon>
        <taxon>Pseudomonadati</taxon>
        <taxon>Pseudomonadota</taxon>
        <taxon>Gammaproteobacteria</taxon>
        <taxon>Cellvibrionales</taxon>
        <taxon>Spongiibacteraceae</taxon>
        <taxon>Spongiibacter</taxon>
    </lineage>
</organism>
<evidence type="ECO:0000256" key="6">
    <source>
        <dbReference type="ARBA" id="ARBA00022592"/>
    </source>
</evidence>
<evidence type="ECO:0000259" key="9">
    <source>
        <dbReference type="Pfam" id="PF01895"/>
    </source>
</evidence>
<dbReference type="RefSeq" id="WP_190764657.1">
    <property type="nucleotide sequence ID" value="NZ_JACXLD010000004.1"/>
</dbReference>
<keyword evidence="5 8" id="KW-0963">Cytoplasm</keyword>
<evidence type="ECO:0000256" key="1">
    <source>
        <dbReference type="ARBA" id="ARBA00004496"/>
    </source>
</evidence>
<dbReference type="GO" id="GO:0006817">
    <property type="term" value="P:phosphate ion transport"/>
    <property type="evidence" value="ECO:0007669"/>
    <property type="project" value="UniProtKB-KW"/>
</dbReference>
<dbReference type="GO" id="GO:0030643">
    <property type="term" value="P:intracellular phosphate ion homeostasis"/>
    <property type="evidence" value="ECO:0007669"/>
    <property type="project" value="InterPro"/>
</dbReference>
<feature type="domain" description="PhoU" evidence="9">
    <location>
        <begin position="130"/>
        <end position="214"/>
    </location>
</feature>
<evidence type="ECO:0000313" key="11">
    <source>
        <dbReference type="Proteomes" id="UP000610558"/>
    </source>
</evidence>
<dbReference type="GO" id="GO:0045936">
    <property type="term" value="P:negative regulation of phosphate metabolic process"/>
    <property type="evidence" value="ECO:0007669"/>
    <property type="project" value="InterPro"/>
</dbReference>
<dbReference type="EMBL" id="JACXLD010000004">
    <property type="protein sequence ID" value="MBD2859146.1"/>
    <property type="molecule type" value="Genomic_DNA"/>
</dbReference>
<comment type="subunit">
    <text evidence="3 8">Homodimer.</text>
</comment>
<dbReference type="PIRSF" id="PIRSF003107">
    <property type="entry name" value="PhoU"/>
    <property type="match status" value="1"/>
</dbReference>
<dbReference type="PANTHER" id="PTHR42930:SF3">
    <property type="entry name" value="PHOSPHATE-SPECIFIC TRANSPORT SYSTEM ACCESSORY PROTEIN PHOU"/>
    <property type="match status" value="1"/>
</dbReference>
<evidence type="ECO:0000256" key="3">
    <source>
        <dbReference type="ARBA" id="ARBA00011738"/>
    </source>
</evidence>
<comment type="function">
    <text evidence="7 8">Plays a role in the regulation of phosphate uptake.</text>
</comment>
<dbReference type="AlphaFoldDB" id="A0A927C3L2"/>
<dbReference type="Gene3D" id="1.20.58.220">
    <property type="entry name" value="Phosphate transport system protein phou homolog 2, domain 2"/>
    <property type="match status" value="2"/>
</dbReference>
<dbReference type="InterPro" id="IPR026022">
    <property type="entry name" value="PhoU_dom"/>
</dbReference>
<keyword evidence="6 8" id="KW-0592">Phosphate transport</keyword>
<keyword evidence="11" id="KW-1185">Reference proteome</keyword>
<evidence type="ECO:0000256" key="8">
    <source>
        <dbReference type="PIRNR" id="PIRNR003107"/>
    </source>
</evidence>
<dbReference type="FunFam" id="1.20.58.220:FF:000004">
    <property type="entry name" value="Phosphate-specific transport system accessory protein PhoU"/>
    <property type="match status" value="1"/>
</dbReference>
<dbReference type="PANTHER" id="PTHR42930">
    <property type="entry name" value="PHOSPHATE-SPECIFIC TRANSPORT SYSTEM ACCESSORY PROTEIN PHOU"/>
    <property type="match status" value="1"/>
</dbReference>
<protein>
    <recommendedName>
        <fullName evidence="8">Phosphate-specific transport system accessory protein PhoU</fullName>
    </recommendedName>
</protein>
<evidence type="ECO:0000256" key="4">
    <source>
        <dbReference type="ARBA" id="ARBA00022448"/>
    </source>
</evidence>
<dbReference type="GO" id="GO:0005737">
    <property type="term" value="C:cytoplasm"/>
    <property type="evidence" value="ECO:0007669"/>
    <property type="project" value="UniProtKB-SubCell"/>
</dbReference>
<dbReference type="Proteomes" id="UP000610558">
    <property type="component" value="Unassembled WGS sequence"/>
</dbReference>
<comment type="similarity">
    <text evidence="2 8">Belongs to the PhoU family.</text>
</comment>
<sequence>MDKLSFENHIASRYDEELEQIFSQLMAMGGKVEQQVQLAVKAILDSDSNIAERVIQGDKDVDRMEIRIDEDCVLVIARRQPTASDLRLVISVTRAVADLERIGDEAEKIAKHALELIEHGPLMSGYTVVSQLGVSVTAMLHNALDAFARFDADAAMRTIDEDKQVDQEYKAALSELDTLMASEPALLKQYLNLVWIVRSLERIGDHAKNLCEQIVFVAKGKDIRHQ</sequence>
<feature type="domain" description="PhoU" evidence="9">
    <location>
        <begin position="26"/>
        <end position="111"/>
    </location>
</feature>
<reference evidence="10" key="1">
    <citation type="submission" date="2020-09" db="EMBL/GenBank/DDBJ databases">
        <authorList>
            <person name="Yoon J.-W."/>
        </authorList>
    </citation>
    <scope>NUCLEOTIDE SEQUENCE</scope>
    <source>
        <strain evidence="10">KMU-158</strain>
    </source>
</reference>
<evidence type="ECO:0000256" key="5">
    <source>
        <dbReference type="ARBA" id="ARBA00022490"/>
    </source>
</evidence>
<dbReference type="Pfam" id="PF01895">
    <property type="entry name" value="PhoU"/>
    <property type="match status" value="2"/>
</dbReference>
<keyword evidence="4 8" id="KW-0813">Transport</keyword>
<dbReference type="SUPFAM" id="SSF109755">
    <property type="entry name" value="PhoU-like"/>
    <property type="match status" value="1"/>
</dbReference>
<proteinExistence type="inferred from homology"/>
<evidence type="ECO:0000313" key="10">
    <source>
        <dbReference type="EMBL" id="MBD2859146.1"/>
    </source>
</evidence>
<accession>A0A927C3L2</accession>
<dbReference type="InterPro" id="IPR028366">
    <property type="entry name" value="PhoU"/>
</dbReference>
<comment type="caution">
    <text evidence="10">The sequence shown here is derived from an EMBL/GenBank/DDBJ whole genome shotgun (WGS) entry which is preliminary data.</text>
</comment>
<dbReference type="NCBIfam" id="TIGR02135">
    <property type="entry name" value="phoU_full"/>
    <property type="match status" value="1"/>
</dbReference>
<gene>
    <name evidence="10" type="primary">phoU</name>
    <name evidence="10" type="ORF">IB286_09010</name>
</gene>
<evidence type="ECO:0000256" key="2">
    <source>
        <dbReference type="ARBA" id="ARBA00008107"/>
    </source>
</evidence>
<comment type="subcellular location">
    <subcellularLocation>
        <location evidence="1 8">Cytoplasm</location>
    </subcellularLocation>
</comment>